<dbReference type="STRING" id="518766.Rmar_0620"/>
<evidence type="ECO:0000256" key="7">
    <source>
        <dbReference type="HAMAP-Rule" id="MF_00382"/>
    </source>
</evidence>
<dbReference type="GO" id="GO:0003735">
    <property type="term" value="F:structural constituent of ribosome"/>
    <property type="evidence" value="ECO:0007669"/>
    <property type="project" value="InterPro"/>
</dbReference>
<comment type="similarity">
    <text evidence="1 7 8">Belongs to the bacterial ribosomal protein bL20 family.</text>
</comment>
<dbReference type="Gene3D" id="1.10.1900.20">
    <property type="entry name" value="Ribosomal protein L20"/>
    <property type="match status" value="1"/>
</dbReference>
<proteinExistence type="inferred from homology"/>
<dbReference type="AlphaFoldDB" id="D0MFJ3"/>
<dbReference type="GO" id="GO:0006412">
    <property type="term" value="P:translation"/>
    <property type="evidence" value="ECO:0007669"/>
    <property type="project" value="InterPro"/>
</dbReference>
<dbReference type="PRINTS" id="PR00062">
    <property type="entry name" value="RIBOSOMALL20"/>
</dbReference>
<dbReference type="PANTHER" id="PTHR10986">
    <property type="entry name" value="39S RIBOSOMAL PROTEIN L20"/>
    <property type="match status" value="1"/>
</dbReference>
<dbReference type="OrthoDB" id="9808966at2"/>
<dbReference type="RefSeq" id="WP_012843132.1">
    <property type="nucleotide sequence ID" value="NC_013501.1"/>
</dbReference>
<dbReference type="InterPro" id="IPR049946">
    <property type="entry name" value="RIBOSOMAL_L20_CS"/>
</dbReference>
<dbReference type="FunFam" id="1.10.1900.20:FF:000001">
    <property type="entry name" value="50S ribosomal protein L20"/>
    <property type="match status" value="1"/>
</dbReference>
<sequence>MPRATNKVAARRRRKKILNMAKGYWGRRSKIYTIAKHAVEKALQYAYRDRRQRKRQFRRLWIIRINAAARQNGTTYSRFMGAVRQEDIQLNRKVLADLAVNDPNTFSQIVRAVSA</sequence>
<keyword evidence="5 7" id="KW-0687">Ribonucleoprotein</keyword>
<keyword evidence="2 7" id="KW-0699">rRNA-binding</keyword>
<dbReference type="InterPro" id="IPR035566">
    <property type="entry name" value="Ribosomal_protein_bL20_C"/>
</dbReference>
<dbReference type="Proteomes" id="UP000002221">
    <property type="component" value="Chromosome"/>
</dbReference>
<accession>D0MFJ3</accession>
<dbReference type="eggNOG" id="COG0292">
    <property type="taxonomic scope" value="Bacteria"/>
</dbReference>
<dbReference type="GO" id="GO:1990904">
    <property type="term" value="C:ribonucleoprotein complex"/>
    <property type="evidence" value="ECO:0007669"/>
    <property type="project" value="UniProtKB-KW"/>
</dbReference>
<dbReference type="HAMAP" id="MF_00382">
    <property type="entry name" value="Ribosomal_bL20"/>
    <property type="match status" value="1"/>
</dbReference>
<evidence type="ECO:0000256" key="1">
    <source>
        <dbReference type="ARBA" id="ARBA00007698"/>
    </source>
</evidence>
<dbReference type="EMBL" id="CP001807">
    <property type="protein sequence ID" value="ACY47520.1"/>
    <property type="molecule type" value="Genomic_DNA"/>
</dbReference>
<organism evidence="9 10">
    <name type="scientific">Rhodothermus marinus (strain ATCC 43812 / DSM 4252 / R-10)</name>
    <name type="common">Rhodothermus obamensis</name>
    <dbReference type="NCBI Taxonomy" id="518766"/>
    <lineage>
        <taxon>Bacteria</taxon>
        <taxon>Pseudomonadati</taxon>
        <taxon>Rhodothermota</taxon>
        <taxon>Rhodothermia</taxon>
        <taxon>Rhodothermales</taxon>
        <taxon>Rhodothermaceae</taxon>
        <taxon>Rhodothermus</taxon>
    </lineage>
</organism>
<evidence type="ECO:0000313" key="10">
    <source>
        <dbReference type="Proteomes" id="UP000002221"/>
    </source>
</evidence>
<dbReference type="Pfam" id="PF00453">
    <property type="entry name" value="Ribosomal_L20"/>
    <property type="match status" value="1"/>
</dbReference>
<dbReference type="NCBIfam" id="TIGR01032">
    <property type="entry name" value="rplT_bact"/>
    <property type="match status" value="1"/>
</dbReference>
<dbReference type="PROSITE" id="PS00937">
    <property type="entry name" value="RIBOSOMAL_L20"/>
    <property type="match status" value="1"/>
</dbReference>
<name>D0MFJ3_RHOM4</name>
<evidence type="ECO:0000256" key="8">
    <source>
        <dbReference type="RuleBase" id="RU000560"/>
    </source>
</evidence>
<comment type="function">
    <text evidence="7 8">Binds directly to 23S ribosomal RNA and is necessary for the in vitro assembly process of the 50S ribosomal subunit. It is not involved in the protein synthesizing functions of that subunit.</text>
</comment>
<dbReference type="HOGENOM" id="CLU_123265_0_1_10"/>
<keyword evidence="4 7" id="KW-0689">Ribosomal protein</keyword>
<evidence type="ECO:0000256" key="6">
    <source>
        <dbReference type="ARBA" id="ARBA00035172"/>
    </source>
</evidence>
<dbReference type="Gene3D" id="6.10.160.10">
    <property type="match status" value="1"/>
</dbReference>
<dbReference type="InterPro" id="IPR005813">
    <property type="entry name" value="Ribosomal_bL20"/>
</dbReference>
<keyword evidence="3 7" id="KW-0694">RNA-binding</keyword>
<protein>
    <recommendedName>
        <fullName evidence="6 7">Large ribosomal subunit protein bL20</fullName>
    </recommendedName>
</protein>
<dbReference type="GO" id="GO:0005840">
    <property type="term" value="C:ribosome"/>
    <property type="evidence" value="ECO:0007669"/>
    <property type="project" value="UniProtKB-KW"/>
</dbReference>
<evidence type="ECO:0000313" key="9">
    <source>
        <dbReference type="EMBL" id="ACY47520.1"/>
    </source>
</evidence>
<dbReference type="KEGG" id="rmr:Rmar_0620"/>
<evidence type="ECO:0000256" key="5">
    <source>
        <dbReference type="ARBA" id="ARBA00023274"/>
    </source>
</evidence>
<keyword evidence="10" id="KW-1185">Reference proteome</keyword>
<dbReference type="CDD" id="cd07026">
    <property type="entry name" value="Ribosomal_L20"/>
    <property type="match status" value="1"/>
</dbReference>
<dbReference type="SUPFAM" id="SSF74731">
    <property type="entry name" value="Ribosomal protein L20"/>
    <property type="match status" value="1"/>
</dbReference>
<reference evidence="9 10" key="1">
    <citation type="journal article" date="2009" name="Stand. Genomic Sci.">
        <title>Complete genome sequence of Rhodothermus marinus type strain (R-10).</title>
        <authorList>
            <person name="Nolan M."/>
            <person name="Tindall B.J."/>
            <person name="Pomrenke H."/>
            <person name="Lapidus A."/>
            <person name="Copeland A."/>
            <person name="Glavina Del Rio T."/>
            <person name="Lucas S."/>
            <person name="Chen F."/>
            <person name="Tice H."/>
            <person name="Cheng J.F."/>
            <person name="Saunders E."/>
            <person name="Han C."/>
            <person name="Bruce D."/>
            <person name="Goodwin L."/>
            <person name="Chain P."/>
            <person name="Pitluck S."/>
            <person name="Ovchinikova G."/>
            <person name="Pati A."/>
            <person name="Ivanova N."/>
            <person name="Mavromatis K."/>
            <person name="Chen A."/>
            <person name="Palaniappan K."/>
            <person name="Land M."/>
            <person name="Hauser L."/>
            <person name="Chang Y.J."/>
            <person name="Jeffries C.D."/>
            <person name="Brettin T."/>
            <person name="Goker M."/>
            <person name="Bristow J."/>
            <person name="Eisen J.A."/>
            <person name="Markowitz V."/>
            <person name="Hugenholtz P."/>
            <person name="Kyrpides N.C."/>
            <person name="Klenk H.P."/>
            <person name="Detter J.C."/>
        </authorList>
    </citation>
    <scope>NUCLEOTIDE SEQUENCE [LARGE SCALE GENOMIC DNA]</scope>
    <source>
        <strain evidence="10">ATCC 43812 / DSM 4252 / R-10</strain>
    </source>
</reference>
<dbReference type="GO" id="GO:0000027">
    <property type="term" value="P:ribosomal large subunit assembly"/>
    <property type="evidence" value="ECO:0007669"/>
    <property type="project" value="UniProtKB-UniRule"/>
</dbReference>
<evidence type="ECO:0000256" key="4">
    <source>
        <dbReference type="ARBA" id="ARBA00022980"/>
    </source>
</evidence>
<evidence type="ECO:0000256" key="3">
    <source>
        <dbReference type="ARBA" id="ARBA00022884"/>
    </source>
</evidence>
<evidence type="ECO:0000256" key="2">
    <source>
        <dbReference type="ARBA" id="ARBA00022730"/>
    </source>
</evidence>
<gene>
    <name evidence="7" type="primary">rplT</name>
    <name evidence="9" type="ordered locus">Rmar_0620</name>
</gene>
<dbReference type="GO" id="GO:0019843">
    <property type="term" value="F:rRNA binding"/>
    <property type="evidence" value="ECO:0007669"/>
    <property type="project" value="UniProtKB-UniRule"/>
</dbReference>